<evidence type="ECO:0000313" key="2">
    <source>
        <dbReference type="Proteomes" id="UP000050761"/>
    </source>
</evidence>
<dbReference type="Proteomes" id="UP000050761">
    <property type="component" value="Unassembled WGS sequence"/>
</dbReference>
<dbReference type="EMBL" id="UZAH01029085">
    <property type="protein sequence ID" value="VDP04153.1"/>
    <property type="molecule type" value="Genomic_DNA"/>
</dbReference>
<dbReference type="AlphaFoldDB" id="A0A183G388"/>
<accession>A0A3P8E6B4</accession>
<evidence type="ECO:0000313" key="1">
    <source>
        <dbReference type="EMBL" id="VDP04153.1"/>
    </source>
</evidence>
<reference evidence="1 2" key="1">
    <citation type="submission" date="2018-11" db="EMBL/GenBank/DDBJ databases">
        <authorList>
            <consortium name="Pathogen Informatics"/>
        </authorList>
    </citation>
    <scope>NUCLEOTIDE SEQUENCE [LARGE SCALE GENOMIC DNA]</scope>
</reference>
<name>A0A183G388_HELPZ</name>
<gene>
    <name evidence="1" type="ORF">HPBE_LOCUS15853</name>
</gene>
<keyword evidence="2" id="KW-1185">Reference proteome</keyword>
<organism evidence="2 3">
    <name type="scientific">Heligmosomoides polygyrus</name>
    <name type="common">Parasitic roundworm</name>
    <dbReference type="NCBI Taxonomy" id="6339"/>
    <lineage>
        <taxon>Eukaryota</taxon>
        <taxon>Metazoa</taxon>
        <taxon>Ecdysozoa</taxon>
        <taxon>Nematoda</taxon>
        <taxon>Chromadorea</taxon>
        <taxon>Rhabditida</taxon>
        <taxon>Rhabditina</taxon>
        <taxon>Rhabditomorpha</taxon>
        <taxon>Strongyloidea</taxon>
        <taxon>Heligmosomidae</taxon>
        <taxon>Heligmosomoides</taxon>
    </lineage>
</organism>
<protein>
    <submittedName>
        <fullName evidence="3">GLOBIN domain-containing protein</fullName>
    </submittedName>
</protein>
<accession>A0A183G388</accession>
<proteinExistence type="predicted"/>
<dbReference type="WBParaSite" id="HPBE_0001585501-mRNA-1">
    <property type="protein sequence ID" value="HPBE_0001585501-mRNA-1"/>
    <property type="gene ID" value="HPBE_0001585501"/>
</dbReference>
<sequence length="82" mass="9392">MSLAASCYRAPGWEHELHKFTARFFLARDPGHLRRNLNHGRLLASFNVLQDLDDVLKTSSNVLSFVSKVLKTSSLQKDYKED</sequence>
<evidence type="ECO:0000313" key="3">
    <source>
        <dbReference type="WBParaSite" id="HPBE_0001585501-mRNA-1"/>
    </source>
</evidence>
<reference evidence="3" key="2">
    <citation type="submission" date="2019-09" db="UniProtKB">
        <authorList>
            <consortium name="WormBaseParasite"/>
        </authorList>
    </citation>
    <scope>IDENTIFICATION</scope>
</reference>